<dbReference type="AlphaFoldDB" id="A0A3L6GES8"/>
<dbReference type="Proteomes" id="UP000251960">
    <property type="component" value="Chromosome 10"/>
</dbReference>
<evidence type="ECO:0000256" key="1">
    <source>
        <dbReference type="SAM" id="MobiDB-lite"/>
    </source>
</evidence>
<dbReference type="EMBL" id="NCVQ01000002">
    <property type="protein sequence ID" value="PWZ46529.1"/>
    <property type="molecule type" value="Genomic_DNA"/>
</dbReference>
<feature type="region of interest" description="Disordered" evidence="1">
    <location>
        <begin position="1"/>
        <end position="22"/>
    </location>
</feature>
<feature type="non-terminal residue" evidence="2">
    <location>
        <position position="1"/>
    </location>
</feature>
<evidence type="ECO:0000313" key="2">
    <source>
        <dbReference type="EMBL" id="PWZ46529.1"/>
    </source>
</evidence>
<reference evidence="2 3" key="1">
    <citation type="journal article" date="2018" name="Nat. Genet.">
        <title>Extensive intraspecific gene order and gene structural variations between Mo17 and other maize genomes.</title>
        <authorList>
            <person name="Sun S."/>
            <person name="Zhou Y."/>
            <person name="Chen J."/>
            <person name="Shi J."/>
            <person name="Zhao H."/>
            <person name="Zhao H."/>
            <person name="Song W."/>
            <person name="Zhang M."/>
            <person name="Cui Y."/>
            <person name="Dong X."/>
            <person name="Liu H."/>
            <person name="Ma X."/>
            <person name="Jiao Y."/>
            <person name="Wang B."/>
            <person name="Wei X."/>
            <person name="Stein J.C."/>
            <person name="Glaubitz J.C."/>
            <person name="Lu F."/>
            <person name="Yu G."/>
            <person name="Liang C."/>
            <person name="Fengler K."/>
            <person name="Li B."/>
            <person name="Rafalski A."/>
            <person name="Schnable P.S."/>
            <person name="Ware D.H."/>
            <person name="Buckler E.S."/>
            <person name="Lai J."/>
        </authorList>
    </citation>
    <scope>NUCLEOTIDE SEQUENCE [LARGE SCALE GENOMIC DNA]</scope>
    <source>
        <strain evidence="3">cv. Missouri 17</strain>
        <tissue evidence="2">Seedling</tissue>
    </source>
</reference>
<organism evidence="2 3">
    <name type="scientific">Zea mays</name>
    <name type="common">Maize</name>
    <dbReference type="NCBI Taxonomy" id="4577"/>
    <lineage>
        <taxon>Eukaryota</taxon>
        <taxon>Viridiplantae</taxon>
        <taxon>Streptophyta</taxon>
        <taxon>Embryophyta</taxon>
        <taxon>Tracheophyta</taxon>
        <taxon>Spermatophyta</taxon>
        <taxon>Magnoliopsida</taxon>
        <taxon>Liliopsida</taxon>
        <taxon>Poales</taxon>
        <taxon>Poaceae</taxon>
        <taxon>PACMAD clade</taxon>
        <taxon>Panicoideae</taxon>
        <taxon>Andropogonodae</taxon>
        <taxon>Andropogoneae</taxon>
        <taxon>Tripsacinae</taxon>
        <taxon>Zea</taxon>
    </lineage>
</organism>
<accession>A0A3L6GES8</accession>
<evidence type="ECO:0000313" key="3">
    <source>
        <dbReference type="Proteomes" id="UP000251960"/>
    </source>
</evidence>
<sequence>RHPRVPAARRESLAAPVTGSQRSIRKKEINRTVCRQNHAVAWPDRLTVVQCKAE</sequence>
<proteinExistence type="predicted"/>
<gene>
    <name evidence="2" type="ORF">Zm00014a_003617</name>
</gene>
<protein>
    <submittedName>
        <fullName evidence="2">Uncharacterized protein</fullName>
    </submittedName>
</protein>
<name>A0A3L6GES8_MAIZE</name>
<comment type="caution">
    <text evidence="2">The sequence shown here is derived from an EMBL/GenBank/DDBJ whole genome shotgun (WGS) entry which is preliminary data.</text>
</comment>